<dbReference type="SUPFAM" id="SSF55469">
    <property type="entry name" value="FMN-dependent nitroreductase-like"/>
    <property type="match status" value="1"/>
</dbReference>
<dbReference type="Proteomes" id="UP001500631">
    <property type="component" value="Unassembled WGS sequence"/>
</dbReference>
<keyword evidence="3" id="KW-1185">Reference proteome</keyword>
<reference evidence="3" key="1">
    <citation type="journal article" date="2019" name="Int. J. Syst. Evol. Microbiol.">
        <title>The Global Catalogue of Microorganisms (GCM) 10K type strain sequencing project: providing services to taxonomists for standard genome sequencing and annotation.</title>
        <authorList>
            <consortium name="The Broad Institute Genomics Platform"/>
            <consortium name="The Broad Institute Genome Sequencing Center for Infectious Disease"/>
            <person name="Wu L."/>
            <person name="Ma J."/>
        </authorList>
    </citation>
    <scope>NUCLEOTIDE SEQUENCE [LARGE SCALE GENOMIC DNA]</scope>
    <source>
        <strain evidence="3">JCM 18424</strain>
    </source>
</reference>
<comment type="caution">
    <text evidence="2">The sequence shown here is derived from an EMBL/GenBank/DDBJ whole genome shotgun (WGS) entry which is preliminary data.</text>
</comment>
<protein>
    <recommendedName>
        <fullName evidence="1">Nitroreductase domain-containing protein</fullName>
    </recommendedName>
</protein>
<dbReference type="EMBL" id="BAABKE010000002">
    <property type="protein sequence ID" value="GAA5095382.1"/>
    <property type="molecule type" value="Genomic_DNA"/>
</dbReference>
<dbReference type="RefSeq" id="WP_077924580.1">
    <property type="nucleotide sequence ID" value="NZ_BAABKE010000002.1"/>
</dbReference>
<dbReference type="PANTHER" id="PTHR43821:SF1">
    <property type="entry name" value="NAD(P)H NITROREDUCTASE YDJA-RELATED"/>
    <property type="match status" value="1"/>
</dbReference>
<dbReference type="Gene3D" id="3.40.109.10">
    <property type="entry name" value="NADH Oxidase"/>
    <property type="match status" value="1"/>
</dbReference>
<dbReference type="InterPro" id="IPR052530">
    <property type="entry name" value="NAD(P)H_nitroreductase"/>
</dbReference>
<dbReference type="InterPro" id="IPR029479">
    <property type="entry name" value="Nitroreductase"/>
</dbReference>
<organism evidence="2 3">
    <name type="scientific">Wohlfahrtiimonas larvae</name>
    <dbReference type="NCBI Taxonomy" id="1157986"/>
    <lineage>
        <taxon>Bacteria</taxon>
        <taxon>Pseudomonadati</taxon>
        <taxon>Pseudomonadota</taxon>
        <taxon>Gammaproteobacteria</taxon>
        <taxon>Cardiobacteriales</taxon>
        <taxon>Ignatzschineriaceae</taxon>
        <taxon>Wohlfahrtiimonas</taxon>
    </lineage>
</organism>
<proteinExistence type="predicted"/>
<dbReference type="InterPro" id="IPR000415">
    <property type="entry name" value="Nitroreductase-like"/>
</dbReference>
<evidence type="ECO:0000313" key="3">
    <source>
        <dbReference type="Proteomes" id="UP001500631"/>
    </source>
</evidence>
<name>A0ABP9MJ07_9GAMM</name>
<sequence>MSIKDHIIKRRTTHHYKPIPIDESIIDEALALVVHAPNHHLTFPYHFYKVKGQVRDNLLAYAYDSFAQKSQETADQKLKKWSSIPGWLLVTQKRSQVDKTAREDYATISIAMYILMLALDEKDIGAKWSTASLFETEEWYRICGINAEEEIIIGMLWYGYADKAPKFFERPNIEKYSSILE</sequence>
<dbReference type="PANTHER" id="PTHR43821">
    <property type="entry name" value="NAD(P)H NITROREDUCTASE YDJA-RELATED"/>
    <property type="match status" value="1"/>
</dbReference>
<feature type="domain" description="Nitroreductase" evidence="1">
    <location>
        <begin position="8"/>
        <end position="160"/>
    </location>
</feature>
<gene>
    <name evidence="2" type="ORF">GCM10023338_04710</name>
</gene>
<evidence type="ECO:0000259" key="1">
    <source>
        <dbReference type="Pfam" id="PF00881"/>
    </source>
</evidence>
<accession>A0ABP9MJ07</accession>
<evidence type="ECO:0000313" key="2">
    <source>
        <dbReference type="EMBL" id="GAA5095382.1"/>
    </source>
</evidence>
<dbReference type="Pfam" id="PF00881">
    <property type="entry name" value="Nitroreductase"/>
    <property type="match status" value="1"/>
</dbReference>